<dbReference type="InterPro" id="IPR005181">
    <property type="entry name" value="SASA"/>
</dbReference>
<keyword evidence="3" id="KW-1133">Transmembrane helix</keyword>
<sequence length="266" mass="29296">MDEVDPVDGKDAMRQFAIIVVLLLFAASALAEGNKRHLFILAGQSNMERLDAARLFTPLLEAALPADQLLVIKDARGGQPIRRWVSGPGRSLSAMGRGPLYRQLLGRIEAETGGLYDFDSVTFIWMQGERDAREGLGAYYEEKLRALLAALQQDLARHDIGLVIGRISDHGLDGPRSLDWQRVREAQMRVADGLPLGSWVNTDDLNDGLGADGERQVNALHLTPSGYRELGRRFAVAAIRLLGQKAAGHKEPQPSQENDRTLVQNK</sequence>
<proteinExistence type="predicted"/>
<feature type="compositionally biased region" description="Basic and acidic residues" evidence="2">
    <location>
        <begin position="248"/>
        <end position="260"/>
    </location>
</feature>
<dbReference type="EMBL" id="LRFG02000002">
    <property type="protein sequence ID" value="PCO06021.1"/>
    <property type="molecule type" value="Genomic_DNA"/>
</dbReference>
<evidence type="ECO:0000313" key="5">
    <source>
        <dbReference type="EMBL" id="PCO06021.1"/>
    </source>
</evidence>
<dbReference type="Gene3D" id="3.40.50.1110">
    <property type="entry name" value="SGNH hydrolase"/>
    <property type="match status" value="1"/>
</dbReference>
<keyword evidence="1" id="KW-0378">Hydrolase</keyword>
<name>A0ABX4I1P8_9GAMM</name>
<keyword evidence="3" id="KW-0812">Transmembrane</keyword>
<reference evidence="5" key="1">
    <citation type="submission" date="2017-08" db="EMBL/GenBank/DDBJ databases">
        <title>Microbulbifer marisrubri sp. nov., a halophilic alphaproteobacterium isolated from marine sediment of the Yellow Sea, China.</title>
        <authorList>
            <person name="Zhang G."/>
            <person name="Xiong Q."/>
        </authorList>
    </citation>
    <scope>NUCLEOTIDE SEQUENCE [LARGE SCALE GENOMIC DNA]</scope>
    <source>
        <strain evidence="5">WRN-8</strain>
    </source>
</reference>
<evidence type="ECO:0000256" key="2">
    <source>
        <dbReference type="SAM" id="MobiDB-lite"/>
    </source>
</evidence>
<evidence type="ECO:0000256" key="3">
    <source>
        <dbReference type="SAM" id="Phobius"/>
    </source>
</evidence>
<protein>
    <submittedName>
        <fullName evidence="5">Acetyl xylan esterase</fullName>
    </submittedName>
</protein>
<dbReference type="Pfam" id="PF03629">
    <property type="entry name" value="SASA"/>
    <property type="match status" value="1"/>
</dbReference>
<evidence type="ECO:0000313" key="6">
    <source>
        <dbReference type="Proteomes" id="UP000218427"/>
    </source>
</evidence>
<dbReference type="PANTHER" id="PTHR31988:SF19">
    <property type="entry name" value="9-O-ACETYL-N-ACETYLNEURAMINIC ACID DEACETYLASE-RELATED"/>
    <property type="match status" value="1"/>
</dbReference>
<keyword evidence="3" id="KW-0472">Membrane</keyword>
<accession>A0ABX4I1P8</accession>
<dbReference type="PANTHER" id="PTHR31988">
    <property type="entry name" value="ESTERASE, PUTATIVE (DUF303)-RELATED"/>
    <property type="match status" value="1"/>
</dbReference>
<evidence type="ECO:0000256" key="1">
    <source>
        <dbReference type="ARBA" id="ARBA00022801"/>
    </source>
</evidence>
<comment type="caution">
    <text evidence="5">The sequence shown here is derived from an EMBL/GenBank/DDBJ whole genome shotgun (WGS) entry which is preliminary data.</text>
</comment>
<evidence type="ECO:0000259" key="4">
    <source>
        <dbReference type="Pfam" id="PF03629"/>
    </source>
</evidence>
<dbReference type="InterPro" id="IPR036514">
    <property type="entry name" value="SGNH_hydro_sf"/>
</dbReference>
<feature type="domain" description="Sialate O-acetylesterase" evidence="4">
    <location>
        <begin position="63"/>
        <end position="239"/>
    </location>
</feature>
<organism evidence="5 6">
    <name type="scientific">Microbulbifer flavimaris</name>
    <dbReference type="NCBI Taxonomy" id="1781068"/>
    <lineage>
        <taxon>Bacteria</taxon>
        <taxon>Pseudomonadati</taxon>
        <taxon>Pseudomonadota</taxon>
        <taxon>Gammaproteobacteria</taxon>
        <taxon>Cellvibrionales</taxon>
        <taxon>Microbulbiferaceae</taxon>
        <taxon>Microbulbifer</taxon>
    </lineage>
</organism>
<keyword evidence="6" id="KW-1185">Reference proteome</keyword>
<feature type="transmembrane region" description="Helical" evidence="3">
    <location>
        <begin position="12"/>
        <end position="31"/>
    </location>
</feature>
<feature type="region of interest" description="Disordered" evidence="2">
    <location>
        <begin position="245"/>
        <end position="266"/>
    </location>
</feature>
<dbReference type="Proteomes" id="UP000218427">
    <property type="component" value="Unassembled WGS sequence"/>
</dbReference>
<dbReference type="InterPro" id="IPR052940">
    <property type="entry name" value="Carb_Esterase_6"/>
</dbReference>
<dbReference type="SUPFAM" id="SSF52266">
    <property type="entry name" value="SGNH hydrolase"/>
    <property type="match status" value="1"/>
</dbReference>
<gene>
    <name evidence="5" type="ORF">AWR36_008495</name>
</gene>